<gene>
    <name evidence="3" type="ORF">PEGY_LOCUS6398</name>
</gene>
<dbReference type="GO" id="GO:0030907">
    <property type="term" value="C:MBF transcription complex"/>
    <property type="evidence" value="ECO:0007669"/>
    <property type="project" value="TreeGrafter"/>
</dbReference>
<feature type="compositionally biased region" description="Acidic residues" evidence="1">
    <location>
        <begin position="408"/>
        <end position="428"/>
    </location>
</feature>
<dbReference type="Gene3D" id="3.10.260.10">
    <property type="entry name" value="Transcription regulator HTH, APSES-type DNA-binding domain"/>
    <property type="match status" value="1"/>
</dbReference>
<organism evidence="3 4">
    <name type="scientific">Penicillium egyptiacum</name>
    <dbReference type="NCBI Taxonomy" id="1303716"/>
    <lineage>
        <taxon>Eukaryota</taxon>
        <taxon>Fungi</taxon>
        <taxon>Dikarya</taxon>
        <taxon>Ascomycota</taxon>
        <taxon>Pezizomycotina</taxon>
        <taxon>Eurotiomycetes</taxon>
        <taxon>Eurotiomycetidae</taxon>
        <taxon>Eurotiales</taxon>
        <taxon>Aspergillaceae</taxon>
        <taxon>Penicillium</taxon>
    </lineage>
</organism>
<feature type="region of interest" description="Disordered" evidence="1">
    <location>
        <begin position="1"/>
        <end position="20"/>
    </location>
</feature>
<name>A0A9W4KGZ9_9EURO</name>
<dbReference type="PROSITE" id="PS51299">
    <property type="entry name" value="HTH_APSES"/>
    <property type="match status" value="1"/>
</dbReference>
<dbReference type="Proteomes" id="UP001154252">
    <property type="component" value="Unassembled WGS sequence"/>
</dbReference>
<sequence length="530" mass="59821">MLSIKSLLNPQPERRFPHPSFPALREKRQKMAKDAPVFRRGKIQGECRYPPCEERDAELEKAHRELSLRPFGNIADYPRQIPYASEKKTFQEKTGRDSFHVFQYTFQIPGEEKEWHVMWDYNIGIVRITHLFKCNGYSKASPQDAKPEPRPPRYLPQHHRRGTFRSRSNTFFCFSIGYWMPYEAAKAMAATFCWRIRYALTPLFGTEFPAMCIPPTDRKTHGRMVIPPEIVQRATNLSNYYRSLEMKSSTGASPPAINAPSSTHTLLHGMGVLSREDSLTLPPLKIPRTKYAESNPSARDSSMEPYYMSPKSQSPMSTFTPINPPRSSNAIPRSRVESPRTILHAISDAMRPENVSGISEDSDTESDGSSNMYSTPNSPPVDGHMETDKLGGLDGPTNAVSEVVAMQSDDDITDSDDDWQMDDDDDEDYRGPPLKRTPVGTSVSKDGSISPASQTKKYPSRKSRAARPQPSPHFTREVKAAEALLRLHMNELESTGDETEMDDDETTLPSGSHSLDGDESRSRKRRRASL</sequence>
<evidence type="ECO:0000313" key="3">
    <source>
        <dbReference type="EMBL" id="CAG8900842.1"/>
    </source>
</evidence>
<feature type="region of interest" description="Disordered" evidence="1">
    <location>
        <begin position="139"/>
        <end position="159"/>
    </location>
</feature>
<feature type="compositionally biased region" description="Acidic residues" evidence="1">
    <location>
        <begin position="494"/>
        <end position="506"/>
    </location>
</feature>
<feature type="compositionally biased region" description="Polar residues" evidence="1">
    <location>
        <begin position="439"/>
        <end position="457"/>
    </location>
</feature>
<proteinExistence type="predicted"/>
<comment type="caution">
    <text evidence="3">The sequence shown here is derived from an EMBL/GenBank/DDBJ whole genome shotgun (WGS) entry which is preliminary data.</text>
</comment>
<dbReference type="AlphaFoldDB" id="A0A9W4KGZ9"/>
<dbReference type="PANTHER" id="PTHR43828">
    <property type="entry name" value="ASPARAGINASE"/>
    <property type="match status" value="1"/>
</dbReference>
<dbReference type="InterPro" id="IPR036887">
    <property type="entry name" value="HTH_APSES_sf"/>
</dbReference>
<feature type="compositionally biased region" description="Polar residues" evidence="1">
    <location>
        <begin position="310"/>
        <end position="331"/>
    </location>
</feature>
<feature type="domain" description="HTH APSES-type" evidence="2">
    <location>
        <begin position="88"/>
        <end position="215"/>
    </location>
</feature>
<keyword evidence="4" id="KW-1185">Reference proteome</keyword>
<dbReference type="InterPro" id="IPR003163">
    <property type="entry name" value="Tscrpt_reg_HTH_APSES-type"/>
</dbReference>
<dbReference type="InterPro" id="IPR051642">
    <property type="entry name" value="SWI6-like"/>
</dbReference>
<dbReference type="GO" id="GO:0000981">
    <property type="term" value="F:DNA-binding transcription factor activity, RNA polymerase II-specific"/>
    <property type="evidence" value="ECO:0007669"/>
    <property type="project" value="UniProtKB-ARBA"/>
</dbReference>
<accession>A0A9W4KGZ9</accession>
<evidence type="ECO:0000256" key="1">
    <source>
        <dbReference type="SAM" id="MobiDB-lite"/>
    </source>
</evidence>
<dbReference type="PANTHER" id="PTHR43828:SF5">
    <property type="entry name" value="TRANSCRIPTIONAL REPRESSOR XBP1"/>
    <property type="match status" value="1"/>
</dbReference>
<dbReference type="GO" id="GO:0033309">
    <property type="term" value="C:SBF transcription complex"/>
    <property type="evidence" value="ECO:0007669"/>
    <property type="project" value="TreeGrafter"/>
</dbReference>
<protein>
    <recommendedName>
        <fullName evidence="2">HTH APSES-type domain-containing protein</fullName>
    </recommendedName>
</protein>
<evidence type="ECO:0000259" key="2">
    <source>
        <dbReference type="PROSITE" id="PS51299"/>
    </source>
</evidence>
<dbReference type="EMBL" id="CAJVRC010000866">
    <property type="protein sequence ID" value="CAG8900842.1"/>
    <property type="molecule type" value="Genomic_DNA"/>
</dbReference>
<evidence type="ECO:0000313" key="4">
    <source>
        <dbReference type="Proteomes" id="UP001154252"/>
    </source>
</evidence>
<dbReference type="GO" id="GO:0003677">
    <property type="term" value="F:DNA binding"/>
    <property type="evidence" value="ECO:0007669"/>
    <property type="project" value="InterPro"/>
</dbReference>
<feature type="region of interest" description="Disordered" evidence="1">
    <location>
        <begin position="290"/>
        <end position="530"/>
    </location>
</feature>
<reference evidence="3" key="1">
    <citation type="submission" date="2021-07" db="EMBL/GenBank/DDBJ databases">
        <authorList>
            <person name="Branca A.L. A."/>
        </authorList>
    </citation>
    <scope>NUCLEOTIDE SEQUENCE</scope>
</reference>
<dbReference type="OrthoDB" id="5562739at2759"/>
<dbReference type="SUPFAM" id="SSF54616">
    <property type="entry name" value="DNA-binding domain of Mlu1-box binding protein MBP1"/>
    <property type="match status" value="1"/>
</dbReference>